<dbReference type="EMBL" id="CZPT02001001">
    <property type="protein sequence ID" value="SCU68529.1"/>
    <property type="molecule type" value="Genomic_DNA"/>
</dbReference>
<dbReference type="GO" id="GO:0005737">
    <property type="term" value="C:cytoplasm"/>
    <property type="evidence" value="ECO:0007669"/>
    <property type="project" value="TreeGrafter"/>
</dbReference>
<protein>
    <submittedName>
        <fullName evidence="6">Farnesyl pyrophosphate synthase</fullName>
        <ecNumber evidence="6">2.5.1.1</ecNumber>
        <ecNumber evidence="6">2.5.1.10</ecNumber>
    </submittedName>
</protein>
<dbReference type="InterPro" id="IPR033749">
    <property type="entry name" value="Polyprenyl_synt_CS"/>
</dbReference>
<dbReference type="CDD" id="cd00685">
    <property type="entry name" value="Trans_IPPS_HT"/>
    <property type="match status" value="1"/>
</dbReference>
<comment type="caution">
    <text evidence="6">The sequence shown here is derived from an EMBL/GenBank/DDBJ whole genome shotgun (WGS) entry which is preliminary data.</text>
</comment>
<comment type="cofactor">
    <cofactor evidence="1">
        <name>Mg(2+)</name>
        <dbReference type="ChEBI" id="CHEBI:18420"/>
    </cofactor>
</comment>
<name>A0A1G4I956_TRYEQ</name>
<evidence type="ECO:0000256" key="3">
    <source>
        <dbReference type="ARBA" id="ARBA00022723"/>
    </source>
</evidence>
<keyword evidence="3" id="KW-0479">Metal-binding</keyword>
<dbReference type="SFLD" id="SFLDG01017">
    <property type="entry name" value="Polyprenyl_Transferase_Like"/>
    <property type="match status" value="1"/>
</dbReference>
<dbReference type="InterPro" id="IPR000092">
    <property type="entry name" value="Polyprenyl_synt"/>
</dbReference>
<proteinExistence type="inferred from homology"/>
<dbReference type="PANTHER" id="PTHR11525:SF0">
    <property type="entry name" value="FARNESYL PYROPHOSPHATE SYNTHASE"/>
    <property type="match status" value="1"/>
</dbReference>
<dbReference type="GO" id="GO:0004337">
    <property type="term" value="F:(2E,6E)-farnesyl diphosphate synthase activity"/>
    <property type="evidence" value="ECO:0007669"/>
    <property type="project" value="UniProtKB-EC"/>
</dbReference>
<reference evidence="6" key="1">
    <citation type="submission" date="2016-09" db="EMBL/GenBank/DDBJ databases">
        <authorList>
            <person name="Hebert L."/>
            <person name="Moumen B."/>
        </authorList>
    </citation>
    <scope>NUCLEOTIDE SEQUENCE [LARGE SCALE GENOMIC DNA]</scope>
    <source>
        <strain evidence="6">OVI</strain>
    </source>
</reference>
<dbReference type="GO" id="GO:0045337">
    <property type="term" value="P:farnesyl diphosphate biosynthetic process"/>
    <property type="evidence" value="ECO:0007669"/>
    <property type="project" value="TreeGrafter"/>
</dbReference>
<keyword evidence="4" id="KW-0460">Magnesium</keyword>
<dbReference type="PANTHER" id="PTHR11525">
    <property type="entry name" value="FARNESYL-PYROPHOSPHATE SYNTHETASE"/>
    <property type="match status" value="1"/>
</dbReference>
<dbReference type="EC" id="2.5.1.1" evidence="6"/>
<dbReference type="SFLD" id="SFLDS00005">
    <property type="entry name" value="Isoprenoid_Synthase_Type_I"/>
    <property type="match status" value="1"/>
</dbReference>
<organism evidence="6 7">
    <name type="scientific">Trypanosoma equiperdum</name>
    <dbReference type="NCBI Taxonomy" id="5694"/>
    <lineage>
        <taxon>Eukaryota</taxon>
        <taxon>Discoba</taxon>
        <taxon>Euglenozoa</taxon>
        <taxon>Kinetoplastea</taxon>
        <taxon>Metakinetoplastina</taxon>
        <taxon>Trypanosomatida</taxon>
        <taxon>Trypanosomatidae</taxon>
        <taxon>Trypanosoma</taxon>
    </lineage>
</organism>
<dbReference type="SMR" id="A0A1G4I956"/>
<keyword evidence="7" id="KW-1185">Reference proteome</keyword>
<dbReference type="GO" id="GO:0004161">
    <property type="term" value="F:dimethylallyltranstransferase activity"/>
    <property type="evidence" value="ECO:0007669"/>
    <property type="project" value="UniProtKB-EC"/>
</dbReference>
<dbReference type="PROSITE" id="PS00444">
    <property type="entry name" value="POLYPRENYL_SYNTHASE_2"/>
    <property type="match status" value="1"/>
</dbReference>
<dbReference type="SUPFAM" id="SSF48576">
    <property type="entry name" value="Terpenoid synthases"/>
    <property type="match status" value="1"/>
</dbReference>
<gene>
    <name evidence="6" type="ORF">TEOVI_000833000</name>
</gene>
<dbReference type="Proteomes" id="UP000195570">
    <property type="component" value="Unassembled WGS sequence"/>
</dbReference>
<comment type="similarity">
    <text evidence="5">Belongs to the FPP/GGPP synthase family.</text>
</comment>
<dbReference type="Gene3D" id="1.10.600.10">
    <property type="entry name" value="Farnesyl Diphosphate Synthase"/>
    <property type="match status" value="1"/>
</dbReference>
<dbReference type="VEuPathDB" id="TriTrypDB:TEOVI_000833000"/>
<dbReference type="InterPro" id="IPR008949">
    <property type="entry name" value="Isoprenoid_synthase_dom_sf"/>
</dbReference>
<dbReference type="GeneID" id="92382264"/>
<evidence type="ECO:0000256" key="5">
    <source>
        <dbReference type="RuleBase" id="RU004466"/>
    </source>
</evidence>
<keyword evidence="2 5" id="KW-0808">Transferase</keyword>
<dbReference type="InterPro" id="IPR039702">
    <property type="entry name" value="FPS1-like"/>
</dbReference>
<dbReference type="EC" id="2.5.1.10" evidence="6"/>
<dbReference type="GO" id="GO:0046872">
    <property type="term" value="F:metal ion binding"/>
    <property type="evidence" value="ECO:0007669"/>
    <property type="project" value="UniProtKB-KW"/>
</dbReference>
<evidence type="ECO:0000256" key="2">
    <source>
        <dbReference type="ARBA" id="ARBA00022679"/>
    </source>
</evidence>
<dbReference type="RefSeq" id="XP_067079675.1">
    <property type="nucleotide sequence ID" value="XM_067223574.1"/>
</dbReference>
<dbReference type="AlphaFoldDB" id="A0A1G4I956"/>
<dbReference type="PROSITE" id="PS00723">
    <property type="entry name" value="POLYPRENYL_SYNTHASE_1"/>
    <property type="match status" value="1"/>
</dbReference>
<evidence type="ECO:0000313" key="6">
    <source>
        <dbReference type="EMBL" id="SCU68529.1"/>
    </source>
</evidence>
<sequence>MVMQMFMQVYDEIQMFLLEELKLKFDMDPNRVRYLRKMMDTTCLGGKYNRGLTVIDVAESLLSLSPNNNGEKDDGARRKRVLHDACVCGWMIEFLQAHYLVEDDIMDNSVTRRGKPCWYRHPGVTVQCAINDGLLLKSWTHMMAMHFFADRPFLQDLLCRFNRVDYTTAVGQLYDVTSMFDSNKLDPDVSQPTTTDFAEFTLSNYKRIVKYKTAYYTYLLPLVMGLIVSEALPTVDMGVTEELAMLMGEYFQVQDDVMDCFTPPERLGKVGTDIQDAKCSWLAVTFLAKASSAQIAEFKANYGSGDSEKVATVRRLYEEADLQEDYVAYEAAVAEQVKELIEKLRLCSPGFAASVETLWGKTYKRQK</sequence>
<dbReference type="FunFam" id="1.10.600.10:FF:000033">
    <property type="entry name" value="Farnesyl pyrophosphate synthase"/>
    <property type="match status" value="1"/>
</dbReference>
<accession>A0A1G4I956</accession>
<evidence type="ECO:0000256" key="4">
    <source>
        <dbReference type="ARBA" id="ARBA00022842"/>
    </source>
</evidence>
<dbReference type="Pfam" id="PF00348">
    <property type="entry name" value="polyprenyl_synt"/>
    <property type="match status" value="1"/>
</dbReference>
<evidence type="ECO:0000313" key="7">
    <source>
        <dbReference type="Proteomes" id="UP000195570"/>
    </source>
</evidence>
<evidence type="ECO:0000256" key="1">
    <source>
        <dbReference type="ARBA" id="ARBA00001946"/>
    </source>
</evidence>